<sequence>MIISMQNVQKYYGANLVLSDITFEIKPGERVGLIGRNGQGKTTIAKMLTGEHKPDGGQFTIRKGTKVGCLDQIPDYQDETSVYDVLARGYGSVREAQAKMRVLEEQMTRPDVYESETTLEKVLRDYDRLRNVFEQGGGYEMEAHIERVARGLGIPEAQFHRPFRSLSGGEKTKIGLSALLIERPDLLLLDEPTNHLDMHAIEWLEQYLESYEGTVVVISHDRYFLDKVANKIIEIEDGEAFTYHTNYSEYQKQKEENLLNQFNAYQEQQKKIKKMQEAIKRLREWAKLNPQNVSFHRKAASMQKALDRMEKLKRPILERKAMDLQLEQNDRSGKQVAELERVTKSFGERRLFTEISELLVYGERVFLIGDNGAGKSTIFKMLLGDLEPDAGRVQLGSRVEVGYLAQEAAPKDESKTVLQYFRDEAAVPMEEGQARGQLSRFLFYGPDVFKSVKSLSGGEWTRLRLALLTYLKPNLLLLDEPTNHLDIDSREALEEALDEFPGTLLVISHDRYLINRLANRIWALEQGKLTNYLGNFEFYKEKRAERLALLASAAQPEPAVREQKTPEPPATATPASTLASTPASTPAPASKKRIDPYVKAKLEAGIAEDEARLAAIDAELSDPANSSDAAKLQDLFIERESVQQRLDELLDKWMELEG</sequence>
<evidence type="ECO:0000256" key="3">
    <source>
        <dbReference type="ARBA" id="ARBA00022840"/>
    </source>
</evidence>
<keyword evidence="2" id="KW-0547">Nucleotide-binding</keyword>
<dbReference type="Gene3D" id="1.10.287.380">
    <property type="entry name" value="Valyl-tRNA synthetase, C-terminal domain"/>
    <property type="match status" value="1"/>
</dbReference>
<dbReference type="PROSITE" id="PS00211">
    <property type="entry name" value="ABC_TRANSPORTER_1"/>
    <property type="match status" value="2"/>
</dbReference>
<evidence type="ECO:0000259" key="5">
    <source>
        <dbReference type="PROSITE" id="PS50893"/>
    </source>
</evidence>
<dbReference type="CDD" id="cd03221">
    <property type="entry name" value="ABCF_EF-3"/>
    <property type="match status" value="2"/>
</dbReference>
<dbReference type="GO" id="GO:0003677">
    <property type="term" value="F:DNA binding"/>
    <property type="evidence" value="ECO:0007669"/>
    <property type="project" value="InterPro"/>
</dbReference>
<feature type="domain" description="ABC transporter" evidence="5">
    <location>
        <begin position="3"/>
        <end position="262"/>
    </location>
</feature>
<dbReference type="OrthoDB" id="9760950at2"/>
<dbReference type="FunFam" id="3.40.50.300:FF:000011">
    <property type="entry name" value="Putative ABC transporter ATP-binding component"/>
    <property type="match status" value="1"/>
</dbReference>
<feature type="compositionally biased region" description="Low complexity" evidence="4">
    <location>
        <begin position="572"/>
        <end position="589"/>
    </location>
</feature>
<dbReference type="InterPro" id="IPR051309">
    <property type="entry name" value="ABCF_ATPase"/>
</dbReference>
<evidence type="ECO:0000313" key="7">
    <source>
        <dbReference type="Proteomes" id="UP000027931"/>
    </source>
</evidence>
<dbReference type="eggNOG" id="COG0488">
    <property type="taxonomic scope" value="Bacteria"/>
</dbReference>
<feature type="domain" description="ABC transporter" evidence="5">
    <location>
        <begin position="337"/>
        <end position="551"/>
    </location>
</feature>
<dbReference type="PROSITE" id="PS50893">
    <property type="entry name" value="ABC_TRANSPORTER_2"/>
    <property type="match status" value="2"/>
</dbReference>
<comment type="caution">
    <text evidence="6">The sequence shown here is derived from an EMBL/GenBank/DDBJ whole genome shotgun (WGS) entry which is preliminary data.</text>
</comment>
<evidence type="ECO:0000256" key="2">
    <source>
        <dbReference type="ARBA" id="ARBA00022741"/>
    </source>
</evidence>
<dbReference type="Proteomes" id="UP000027931">
    <property type="component" value="Unassembled WGS sequence"/>
</dbReference>
<dbReference type="STRING" id="1157490.EL26_11005"/>
<evidence type="ECO:0000256" key="1">
    <source>
        <dbReference type="ARBA" id="ARBA00022737"/>
    </source>
</evidence>
<proteinExistence type="predicted"/>
<keyword evidence="1" id="KW-0677">Repeat</keyword>
<dbReference type="GO" id="GO:0016887">
    <property type="term" value="F:ATP hydrolysis activity"/>
    <property type="evidence" value="ECO:0007669"/>
    <property type="project" value="InterPro"/>
</dbReference>
<dbReference type="PANTHER" id="PTHR42855">
    <property type="entry name" value="ABC TRANSPORTER ATP-BINDING SUBUNIT"/>
    <property type="match status" value="1"/>
</dbReference>
<accession>A0A074LQ49</accession>
<dbReference type="InterPro" id="IPR027417">
    <property type="entry name" value="P-loop_NTPase"/>
</dbReference>
<dbReference type="PANTHER" id="PTHR42855:SF2">
    <property type="entry name" value="DRUG RESISTANCE ABC TRANSPORTER,ATP-BINDING PROTEIN"/>
    <property type="match status" value="1"/>
</dbReference>
<dbReference type="SUPFAM" id="SSF52540">
    <property type="entry name" value="P-loop containing nucleoside triphosphate hydrolases"/>
    <property type="match status" value="2"/>
</dbReference>
<organism evidence="6 7">
    <name type="scientific">Tumebacillus flagellatus</name>
    <dbReference type="NCBI Taxonomy" id="1157490"/>
    <lineage>
        <taxon>Bacteria</taxon>
        <taxon>Bacillati</taxon>
        <taxon>Bacillota</taxon>
        <taxon>Bacilli</taxon>
        <taxon>Bacillales</taxon>
        <taxon>Alicyclobacillaceae</taxon>
        <taxon>Tumebacillus</taxon>
    </lineage>
</organism>
<dbReference type="Gene3D" id="3.40.50.300">
    <property type="entry name" value="P-loop containing nucleotide triphosphate hydrolases"/>
    <property type="match status" value="2"/>
</dbReference>
<name>A0A074LQ49_9BACL</name>
<keyword evidence="7" id="KW-1185">Reference proteome</keyword>
<reference evidence="6 7" key="1">
    <citation type="journal article" date="2013" name="Int. J. Syst. Evol. Microbiol.">
        <title>Tumebacillus flagellatus sp. nov., an alpha-amylase/pullulanase-producing bacterium isolated from cassava wastewater.</title>
        <authorList>
            <person name="Wang Q."/>
            <person name="Xie N."/>
            <person name="Qin Y."/>
            <person name="Shen N."/>
            <person name="Zhu J."/>
            <person name="Mi H."/>
            <person name="Huang R."/>
        </authorList>
    </citation>
    <scope>NUCLEOTIDE SEQUENCE [LARGE SCALE GENOMIC DNA]</scope>
    <source>
        <strain evidence="6 7">GST4</strain>
    </source>
</reference>
<dbReference type="RefSeq" id="WP_038087910.1">
    <property type="nucleotide sequence ID" value="NZ_JMIR01000013.1"/>
</dbReference>
<gene>
    <name evidence="6" type="ORF">EL26_11005</name>
</gene>
<dbReference type="GO" id="GO:0005524">
    <property type="term" value="F:ATP binding"/>
    <property type="evidence" value="ECO:0007669"/>
    <property type="project" value="UniProtKB-KW"/>
</dbReference>
<dbReference type="NCBIfam" id="NF000355">
    <property type="entry name" value="ribo_prot_ABC_F"/>
    <property type="match status" value="1"/>
</dbReference>
<dbReference type="InterPro" id="IPR037118">
    <property type="entry name" value="Val-tRNA_synth_C_sf"/>
</dbReference>
<evidence type="ECO:0000313" key="6">
    <source>
        <dbReference type="EMBL" id="KEO83214.1"/>
    </source>
</evidence>
<dbReference type="InterPro" id="IPR032781">
    <property type="entry name" value="ABC_tran_Xtn"/>
</dbReference>
<keyword evidence="3 6" id="KW-0067">ATP-binding</keyword>
<protein>
    <submittedName>
        <fullName evidence="6">ABC transporter ATP-binding protein</fullName>
    </submittedName>
</protein>
<dbReference type="InterPro" id="IPR017871">
    <property type="entry name" value="ABC_transporter-like_CS"/>
</dbReference>
<dbReference type="InterPro" id="IPR003593">
    <property type="entry name" value="AAA+_ATPase"/>
</dbReference>
<dbReference type="AlphaFoldDB" id="A0A074LQ49"/>
<dbReference type="EMBL" id="JMIR01000013">
    <property type="protein sequence ID" value="KEO83214.1"/>
    <property type="molecule type" value="Genomic_DNA"/>
</dbReference>
<dbReference type="Pfam" id="PF16326">
    <property type="entry name" value="ABC_tran_CTD"/>
    <property type="match status" value="1"/>
</dbReference>
<dbReference type="FunFam" id="3.40.50.300:FF:000309">
    <property type="entry name" value="ABC transporter ATP-binding protein"/>
    <property type="match status" value="1"/>
</dbReference>
<dbReference type="InterPro" id="IPR032524">
    <property type="entry name" value="ABC_tran_C"/>
</dbReference>
<evidence type="ECO:0000256" key="4">
    <source>
        <dbReference type="SAM" id="MobiDB-lite"/>
    </source>
</evidence>
<dbReference type="SMART" id="SM00382">
    <property type="entry name" value="AAA"/>
    <property type="match status" value="2"/>
</dbReference>
<dbReference type="Pfam" id="PF00005">
    <property type="entry name" value="ABC_tran"/>
    <property type="match status" value="2"/>
</dbReference>
<dbReference type="InterPro" id="IPR003439">
    <property type="entry name" value="ABC_transporter-like_ATP-bd"/>
</dbReference>
<dbReference type="Pfam" id="PF12848">
    <property type="entry name" value="ABC_tran_Xtn"/>
    <property type="match status" value="1"/>
</dbReference>
<feature type="region of interest" description="Disordered" evidence="4">
    <location>
        <begin position="554"/>
        <end position="592"/>
    </location>
</feature>